<feature type="transmembrane region" description="Helical" evidence="1">
    <location>
        <begin position="56"/>
        <end position="75"/>
    </location>
</feature>
<keyword evidence="1" id="KW-0812">Transmembrane</keyword>
<evidence type="ECO:0000313" key="2">
    <source>
        <dbReference type="EMBL" id="QHU02845.1"/>
    </source>
</evidence>
<sequence length="178" mass="20532">MTFIKKQIKRYKDIEDKLEKSSKRAQDNVNASIENAQRDIEIQNYYIGRFNAYGDFLRVFSIFFGFLLIFYGTSFNIIPSGIRNIIVTLYCIAVLIYLTYRFTDLSRRNNRYFNKYRQTTSPDNIVDGSIDNNSISEPDNTDISQDPTDGNGCVGDECCPDGYGYTYDSVQNKCVKSK</sequence>
<dbReference type="AlphaFoldDB" id="A0A6C0JAI3"/>
<protein>
    <submittedName>
        <fullName evidence="2">Uncharacterized protein</fullName>
    </submittedName>
</protein>
<name>A0A6C0JAI3_9ZZZZ</name>
<accession>A0A6C0JAI3</accession>
<feature type="transmembrane region" description="Helical" evidence="1">
    <location>
        <begin position="81"/>
        <end position="100"/>
    </location>
</feature>
<evidence type="ECO:0000256" key="1">
    <source>
        <dbReference type="SAM" id="Phobius"/>
    </source>
</evidence>
<dbReference type="EMBL" id="MN740365">
    <property type="protein sequence ID" value="QHU02845.1"/>
    <property type="molecule type" value="Genomic_DNA"/>
</dbReference>
<organism evidence="2">
    <name type="scientific">viral metagenome</name>
    <dbReference type="NCBI Taxonomy" id="1070528"/>
    <lineage>
        <taxon>unclassified sequences</taxon>
        <taxon>metagenomes</taxon>
        <taxon>organismal metagenomes</taxon>
    </lineage>
</organism>
<proteinExistence type="predicted"/>
<keyword evidence="1" id="KW-1133">Transmembrane helix</keyword>
<keyword evidence="1" id="KW-0472">Membrane</keyword>
<reference evidence="2" key="1">
    <citation type="journal article" date="2020" name="Nature">
        <title>Giant virus diversity and host interactions through global metagenomics.</title>
        <authorList>
            <person name="Schulz F."/>
            <person name="Roux S."/>
            <person name="Paez-Espino D."/>
            <person name="Jungbluth S."/>
            <person name="Walsh D.A."/>
            <person name="Denef V.J."/>
            <person name="McMahon K.D."/>
            <person name="Konstantinidis K.T."/>
            <person name="Eloe-Fadrosh E.A."/>
            <person name="Kyrpides N.C."/>
            <person name="Woyke T."/>
        </authorList>
    </citation>
    <scope>NUCLEOTIDE SEQUENCE</scope>
    <source>
        <strain evidence="2">GVMAG-M-3300025880-76</strain>
    </source>
</reference>